<reference evidence="4 5" key="1">
    <citation type="submission" date="2023-07" db="EMBL/GenBank/DDBJ databases">
        <title>Genomic Encyclopedia of Type Strains, Phase IV (KMG-IV): sequencing the most valuable type-strain genomes for metagenomic binning, comparative biology and taxonomic classification.</title>
        <authorList>
            <person name="Goeker M."/>
        </authorList>
    </citation>
    <scope>NUCLEOTIDE SEQUENCE [LARGE SCALE GENOMIC DNA]</scope>
    <source>
        <strain evidence="4 5">DSM 5896</strain>
    </source>
</reference>
<evidence type="ECO:0000256" key="2">
    <source>
        <dbReference type="ARBA" id="ARBA00023002"/>
    </source>
</evidence>
<name>A0ABU0FI06_9HYPH</name>
<dbReference type="RefSeq" id="WP_307429545.1">
    <property type="nucleotide sequence ID" value="NZ_JAUSVK010000001.1"/>
</dbReference>
<dbReference type="InterPro" id="IPR002347">
    <property type="entry name" value="SDR_fam"/>
</dbReference>
<evidence type="ECO:0000313" key="5">
    <source>
        <dbReference type="Proteomes" id="UP001237448"/>
    </source>
</evidence>
<accession>A0ABU0FI06</accession>
<dbReference type="PRINTS" id="PR00081">
    <property type="entry name" value="GDHRDH"/>
</dbReference>
<dbReference type="SUPFAM" id="SSF51735">
    <property type="entry name" value="NAD(P)-binding Rossmann-fold domains"/>
    <property type="match status" value="1"/>
</dbReference>
<evidence type="ECO:0000259" key="3">
    <source>
        <dbReference type="SMART" id="SM00822"/>
    </source>
</evidence>
<evidence type="ECO:0000313" key="4">
    <source>
        <dbReference type="EMBL" id="MDQ0393753.1"/>
    </source>
</evidence>
<organism evidence="4 5">
    <name type="scientific">Labrys monachus</name>
    <dbReference type="NCBI Taxonomy" id="217067"/>
    <lineage>
        <taxon>Bacteria</taxon>
        <taxon>Pseudomonadati</taxon>
        <taxon>Pseudomonadota</taxon>
        <taxon>Alphaproteobacteria</taxon>
        <taxon>Hyphomicrobiales</taxon>
        <taxon>Xanthobacteraceae</taxon>
        <taxon>Labrys</taxon>
    </lineage>
</organism>
<keyword evidence="5" id="KW-1185">Reference proteome</keyword>
<evidence type="ECO:0000256" key="1">
    <source>
        <dbReference type="ARBA" id="ARBA00006484"/>
    </source>
</evidence>
<proteinExistence type="inferred from homology"/>
<dbReference type="GO" id="GO:0004316">
    <property type="term" value="F:3-oxoacyl-[acyl-carrier-protein] reductase (NADPH) activity"/>
    <property type="evidence" value="ECO:0007669"/>
    <property type="project" value="UniProtKB-EC"/>
</dbReference>
<comment type="caution">
    <text evidence="4">The sequence shown here is derived from an EMBL/GenBank/DDBJ whole genome shotgun (WGS) entry which is preliminary data.</text>
</comment>
<dbReference type="InterPro" id="IPR020904">
    <property type="entry name" value="Sc_DH/Rdtase_CS"/>
</dbReference>
<dbReference type="InterPro" id="IPR057326">
    <property type="entry name" value="KR_dom"/>
</dbReference>
<dbReference type="PANTHER" id="PTHR48107">
    <property type="entry name" value="NADPH-DEPENDENT ALDEHYDE REDUCTASE-LIKE PROTEIN, CHLOROPLASTIC-RELATED"/>
    <property type="match status" value="1"/>
</dbReference>
<dbReference type="PROSITE" id="PS00061">
    <property type="entry name" value="ADH_SHORT"/>
    <property type="match status" value="1"/>
</dbReference>
<sequence length="241" mass="24895">MRSAVITGGSRGIGRASARALANKGYAVVINYAGSAEDAEHAVREIEEAGGAATAVRANVASSSEVEGLFREAIQAYGGIDVVVASAGVMSPSPLANATDEDFDNHFDVNVRGTFNAFREAARHVRDGGRLIGFSSTTLALNAPGYGVYNATKGAVEGMVRVIAKELGPRGVTVNAVAPGPVETDLFLRGKSQADIERLAGLAPLKRLGQPEDIAHLVAFLASPEAAWINGQIIRANGGIA</sequence>
<dbReference type="PANTHER" id="PTHR48107:SF7">
    <property type="entry name" value="RE15974P"/>
    <property type="match status" value="1"/>
</dbReference>
<dbReference type="Proteomes" id="UP001237448">
    <property type="component" value="Unassembled WGS sequence"/>
</dbReference>
<dbReference type="SMART" id="SM00822">
    <property type="entry name" value="PKS_KR"/>
    <property type="match status" value="1"/>
</dbReference>
<dbReference type="PRINTS" id="PR00080">
    <property type="entry name" value="SDRFAMILY"/>
</dbReference>
<dbReference type="EC" id="1.1.1.100" evidence="4"/>
<feature type="domain" description="Ketoreductase" evidence="3">
    <location>
        <begin position="2"/>
        <end position="180"/>
    </location>
</feature>
<dbReference type="Pfam" id="PF13561">
    <property type="entry name" value="adh_short_C2"/>
    <property type="match status" value="1"/>
</dbReference>
<comment type="similarity">
    <text evidence="1">Belongs to the short-chain dehydrogenases/reductases (SDR) family.</text>
</comment>
<dbReference type="EMBL" id="JAUSVK010000001">
    <property type="protein sequence ID" value="MDQ0393753.1"/>
    <property type="molecule type" value="Genomic_DNA"/>
</dbReference>
<gene>
    <name evidence="4" type="ORF">J3R73_003545</name>
</gene>
<dbReference type="Gene3D" id="3.40.50.720">
    <property type="entry name" value="NAD(P)-binding Rossmann-like Domain"/>
    <property type="match status" value="1"/>
</dbReference>
<keyword evidence="2 4" id="KW-0560">Oxidoreductase</keyword>
<dbReference type="InterPro" id="IPR036291">
    <property type="entry name" value="NAD(P)-bd_dom_sf"/>
</dbReference>
<protein>
    <submittedName>
        <fullName evidence="4">3-oxoacyl-[acyl-carrier protein] reductase</fullName>
        <ecNumber evidence="4">1.1.1.100</ecNumber>
    </submittedName>
</protein>